<proteinExistence type="predicted"/>
<feature type="transmembrane region" description="Helical" evidence="1">
    <location>
        <begin position="259"/>
        <end position="282"/>
    </location>
</feature>
<feature type="transmembrane region" description="Helical" evidence="1">
    <location>
        <begin position="341"/>
        <end position="358"/>
    </location>
</feature>
<dbReference type="Proteomes" id="UP000002318">
    <property type="component" value="Chromosome"/>
</dbReference>
<evidence type="ECO:0000313" key="3">
    <source>
        <dbReference type="Proteomes" id="UP000002318"/>
    </source>
</evidence>
<dbReference type="eggNOG" id="ENOG502ZUGM">
    <property type="taxonomic scope" value="Bacteria"/>
</dbReference>
<feature type="transmembrane region" description="Helical" evidence="1">
    <location>
        <begin position="52"/>
        <end position="72"/>
    </location>
</feature>
<keyword evidence="3" id="KW-1185">Reference proteome</keyword>
<reference evidence="2 3" key="1">
    <citation type="journal article" date="2010" name="Stand. Genomic Sci.">
        <title>Complete genome sequence of Spirochaeta smaragdinae type strain (SEBR 4228).</title>
        <authorList>
            <person name="Mavromatis K."/>
            <person name="Yasawong M."/>
            <person name="Chertkov O."/>
            <person name="Lapidus A."/>
            <person name="Lucas S."/>
            <person name="Nolan M."/>
            <person name="Del Rio T.G."/>
            <person name="Tice H."/>
            <person name="Cheng J.F."/>
            <person name="Pitluck S."/>
            <person name="Liolios K."/>
            <person name="Ivanova N."/>
            <person name="Tapia R."/>
            <person name="Han C."/>
            <person name="Bruce D."/>
            <person name="Goodwin L."/>
            <person name="Pati A."/>
            <person name="Chen A."/>
            <person name="Palaniappan K."/>
            <person name="Land M."/>
            <person name="Hauser L."/>
            <person name="Chang Y.J."/>
            <person name="Jeffries C.D."/>
            <person name="Detter J.C."/>
            <person name="Rohde M."/>
            <person name="Brambilla E."/>
            <person name="Spring S."/>
            <person name="Goker M."/>
            <person name="Sikorski J."/>
            <person name="Woyke T."/>
            <person name="Bristow J."/>
            <person name="Eisen J.A."/>
            <person name="Markowitz V."/>
            <person name="Hugenholtz P."/>
            <person name="Klenk H.P."/>
            <person name="Kyrpides N.C."/>
        </authorList>
    </citation>
    <scope>NUCLEOTIDE SEQUENCE [LARGE SCALE GENOMIC DNA]</scope>
    <source>
        <strain evidence="3">DSM 11293 / JCM 15392 / SEBR 4228</strain>
    </source>
</reference>
<gene>
    <name evidence="2" type="ordered locus">Spirs_4250</name>
</gene>
<accession>E1RA05</accession>
<evidence type="ECO:0000256" key="1">
    <source>
        <dbReference type="SAM" id="Phobius"/>
    </source>
</evidence>
<feature type="transmembrane region" description="Helical" evidence="1">
    <location>
        <begin position="133"/>
        <end position="154"/>
    </location>
</feature>
<keyword evidence="1" id="KW-0472">Membrane</keyword>
<keyword evidence="1" id="KW-1133">Transmembrane helix</keyword>
<dbReference type="AlphaFoldDB" id="E1RA05"/>
<organism evidence="2 3">
    <name type="scientific">Sediminispirochaeta smaragdinae (strain DSM 11293 / JCM 15392 / SEBR 4228)</name>
    <name type="common">Spirochaeta smaragdinae</name>
    <dbReference type="NCBI Taxonomy" id="573413"/>
    <lineage>
        <taxon>Bacteria</taxon>
        <taxon>Pseudomonadati</taxon>
        <taxon>Spirochaetota</taxon>
        <taxon>Spirochaetia</taxon>
        <taxon>Spirochaetales</taxon>
        <taxon>Spirochaetaceae</taxon>
        <taxon>Sediminispirochaeta</taxon>
    </lineage>
</organism>
<feature type="transmembrane region" description="Helical" evidence="1">
    <location>
        <begin position="399"/>
        <end position="418"/>
    </location>
</feature>
<sequence length="582" mass="64531">MSLNRLQNAGGLLALAAVITVPLALMFQGLDFTDTGWLLANYRNIFSAPDSVSYWFHLWLTNILGGLCMKVFSGLGLYGMKLGAVLLFWASAAIVYYTLRDYLTPNMLYLGLFLGLCYAFAGKITIVHYNNTSAFFLIVSGVALVKSITSGGFARALTSGMAVILATFARLSGILGIGMLMCIPYAIFSLGLDQRKGVRIFLGYCIGVLAMLLIIVGIMYLMGHLELYHESLSLLFLKSSVHDSYGPFRMFTRFIRQNLQALLVGIGIISVAGLFSAVLATIDDSKHVIIKYFFFALIITTSFFVDSRLSVRTGIWGLSGVCYLICGIPIFFPKRFGSERTLLAMVSICLLLALSVGSDTGLKVSSYGFTLSIPVVLAILSTSDSVFFQTESRGRSVCAVVPVILIAIVLPLGGIDLYNGIYRDSHNRRLLTTGMTDSSLRGVYTTKTRAHLIDEAVAQLHNYVAPGDELITLESIGIFHYILRTRPYLHNPWPVLYEPDYFRQLLQKIEATTTSYPPMIRALHDTRKGWPNNGPLSSKREAVGVRNLMNDFIQRNRYEAVWNNDMFEILLPASTQSKHPRF</sequence>
<feature type="transmembrane region" description="Helical" evidence="1">
    <location>
        <begin position="79"/>
        <end position="97"/>
    </location>
</feature>
<keyword evidence="1" id="KW-0812">Transmembrane</keyword>
<dbReference type="RefSeq" id="WP_013256780.1">
    <property type="nucleotide sequence ID" value="NC_014364.1"/>
</dbReference>
<feature type="transmembrane region" description="Helical" evidence="1">
    <location>
        <begin position="160"/>
        <end position="188"/>
    </location>
</feature>
<dbReference type="KEGG" id="ssm:Spirs_4250"/>
<feature type="transmembrane region" description="Helical" evidence="1">
    <location>
        <begin position="103"/>
        <end position="121"/>
    </location>
</feature>
<feature type="transmembrane region" description="Helical" evidence="1">
    <location>
        <begin position="289"/>
        <end position="305"/>
    </location>
</feature>
<protein>
    <recommendedName>
        <fullName evidence="4">Glycosyltransferase RgtA/B/C/D-like domain-containing protein</fullName>
    </recommendedName>
</protein>
<evidence type="ECO:0000313" key="2">
    <source>
        <dbReference type="EMBL" id="ADK83324.1"/>
    </source>
</evidence>
<feature type="transmembrane region" description="Helical" evidence="1">
    <location>
        <begin position="311"/>
        <end position="332"/>
    </location>
</feature>
<feature type="transmembrane region" description="Helical" evidence="1">
    <location>
        <begin position="364"/>
        <end position="387"/>
    </location>
</feature>
<feature type="transmembrane region" description="Helical" evidence="1">
    <location>
        <begin position="12"/>
        <end position="32"/>
    </location>
</feature>
<feature type="transmembrane region" description="Helical" evidence="1">
    <location>
        <begin position="200"/>
        <end position="222"/>
    </location>
</feature>
<dbReference type="HOGENOM" id="CLU_472449_0_0_12"/>
<name>E1RA05_SEDSS</name>
<dbReference type="STRING" id="573413.Spirs_4250"/>
<dbReference type="EMBL" id="CP002116">
    <property type="protein sequence ID" value="ADK83324.1"/>
    <property type="molecule type" value="Genomic_DNA"/>
</dbReference>
<evidence type="ECO:0008006" key="4">
    <source>
        <dbReference type="Google" id="ProtNLM"/>
    </source>
</evidence>